<keyword evidence="3" id="KW-1185">Reference proteome</keyword>
<evidence type="ECO:0000256" key="1">
    <source>
        <dbReference type="SAM" id="MobiDB-lite"/>
    </source>
</evidence>
<comment type="caution">
    <text evidence="2">The sequence shown here is derived from an EMBL/GenBank/DDBJ whole genome shotgun (WGS) entry which is preliminary data.</text>
</comment>
<dbReference type="AlphaFoldDB" id="U7QJT8"/>
<feature type="region of interest" description="Disordered" evidence="1">
    <location>
        <begin position="1"/>
        <end position="44"/>
    </location>
</feature>
<dbReference type="Proteomes" id="UP000017127">
    <property type="component" value="Unassembled WGS sequence"/>
</dbReference>
<dbReference type="EMBL" id="AUZM01000032">
    <property type="protein sequence ID" value="ERT06686.1"/>
    <property type="molecule type" value="Genomic_DNA"/>
</dbReference>
<feature type="compositionally biased region" description="Polar residues" evidence="1">
    <location>
        <begin position="32"/>
        <end position="44"/>
    </location>
</feature>
<evidence type="ECO:0000313" key="2">
    <source>
        <dbReference type="EMBL" id="ERT06686.1"/>
    </source>
</evidence>
<protein>
    <submittedName>
        <fullName evidence="2">Uncharacterized protein</fullName>
    </submittedName>
</protein>
<reference evidence="2 3" key="1">
    <citation type="journal article" date="2013" name="Front. Microbiol.">
        <title>Comparative genomic analyses of the cyanobacterium, Lyngbya aestuarii BL J, a powerful hydrogen producer.</title>
        <authorList>
            <person name="Kothari A."/>
            <person name="Vaughn M."/>
            <person name="Garcia-Pichel F."/>
        </authorList>
    </citation>
    <scope>NUCLEOTIDE SEQUENCE [LARGE SCALE GENOMIC DNA]</scope>
    <source>
        <strain evidence="2 3">BL J</strain>
    </source>
</reference>
<name>U7QJT8_9CYAN</name>
<sequence>MGWVHGENSPNSLKHTTYTHQFSEDGPETLFNLITNPSQNGQYS</sequence>
<gene>
    <name evidence="2" type="ORF">M595_3350</name>
</gene>
<evidence type="ECO:0000313" key="3">
    <source>
        <dbReference type="Proteomes" id="UP000017127"/>
    </source>
</evidence>
<organism evidence="2 3">
    <name type="scientific">Lyngbya aestuarii BL J</name>
    <dbReference type="NCBI Taxonomy" id="1348334"/>
    <lineage>
        <taxon>Bacteria</taxon>
        <taxon>Bacillati</taxon>
        <taxon>Cyanobacteriota</taxon>
        <taxon>Cyanophyceae</taxon>
        <taxon>Oscillatoriophycideae</taxon>
        <taxon>Oscillatoriales</taxon>
        <taxon>Microcoleaceae</taxon>
        <taxon>Lyngbya</taxon>
    </lineage>
</organism>
<accession>U7QJT8</accession>
<feature type="compositionally biased region" description="Polar residues" evidence="1">
    <location>
        <begin position="8"/>
        <end position="21"/>
    </location>
</feature>
<proteinExistence type="predicted"/>